<name>A0AAD9D483_9STRA</name>
<protein>
    <submittedName>
        <fullName evidence="1">Uncharacterized protein</fullName>
    </submittedName>
</protein>
<gene>
    <name evidence="1" type="ORF">QTG54_016952</name>
</gene>
<evidence type="ECO:0000313" key="2">
    <source>
        <dbReference type="Proteomes" id="UP001224775"/>
    </source>
</evidence>
<evidence type="ECO:0000313" key="1">
    <source>
        <dbReference type="EMBL" id="KAK1732360.1"/>
    </source>
</evidence>
<reference evidence="1" key="1">
    <citation type="submission" date="2023-06" db="EMBL/GenBank/DDBJ databases">
        <title>Survivors Of The Sea: Transcriptome response of Skeletonema marinoi to long-term dormancy.</title>
        <authorList>
            <person name="Pinder M.I.M."/>
            <person name="Kourtchenko O."/>
            <person name="Robertson E.K."/>
            <person name="Larsson T."/>
            <person name="Maumus F."/>
            <person name="Osuna-Cruz C.M."/>
            <person name="Vancaester E."/>
            <person name="Stenow R."/>
            <person name="Vandepoele K."/>
            <person name="Ploug H."/>
            <person name="Bruchert V."/>
            <person name="Godhe A."/>
            <person name="Topel M."/>
        </authorList>
    </citation>
    <scope>NUCLEOTIDE SEQUENCE</scope>
    <source>
        <strain evidence="1">R05AC</strain>
    </source>
</reference>
<feature type="non-terminal residue" evidence="1">
    <location>
        <position position="1"/>
    </location>
</feature>
<dbReference type="AlphaFoldDB" id="A0AAD9D483"/>
<sequence length="118" mass="13521">HDVHHPAKRLLKFYKGRGAPVKLATKPWSQEQIWRALQRGPHKSCSEHLDFLREEFVDMRAKMQWVVLPVSAVKDLPGLCISPPGVIPQRDRRPRWIVEYSFSGVNAKTLPLAAIEFG</sequence>
<organism evidence="1 2">
    <name type="scientific">Skeletonema marinoi</name>
    <dbReference type="NCBI Taxonomy" id="267567"/>
    <lineage>
        <taxon>Eukaryota</taxon>
        <taxon>Sar</taxon>
        <taxon>Stramenopiles</taxon>
        <taxon>Ochrophyta</taxon>
        <taxon>Bacillariophyta</taxon>
        <taxon>Coscinodiscophyceae</taxon>
        <taxon>Thalassiosirophycidae</taxon>
        <taxon>Thalassiosirales</taxon>
        <taxon>Skeletonemataceae</taxon>
        <taxon>Skeletonema</taxon>
        <taxon>Skeletonema marinoi-dohrnii complex</taxon>
    </lineage>
</organism>
<comment type="caution">
    <text evidence="1">The sequence shown here is derived from an EMBL/GenBank/DDBJ whole genome shotgun (WGS) entry which is preliminary data.</text>
</comment>
<proteinExistence type="predicted"/>
<keyword evidence="2" id="KW-1185">Reference proteome</keyword>
<dbReference type="EMBL" id="JATAAI010000070">
    <property type="protein sequence ID" value="KAK1732360.1"/>
    <property type="molecule type" value="Genomic_DNA"/>
</dbReference>
<accession>A0AAD9D483</accession>
<dbReference type="Proteomes" id="UP001224775">
    <property type="component" value="Unassembled WGS sequence"/>
</dbReference>